<accession>A0ABM8VRM2</accession>
<proteinExistence type="predicted"/>
<evidence type="ECO:0000259" key="2">
    <source>
        <dbReference type="PROSITE" id="PS51272"/>
    </source>
</evidence>
<organism evidence="3 4">
    <name type="scientific">Paenibacillus allorhizosphaerae</name>
    <dbReference type="NCBI Taxonomy" id="2849866"/>
    <lineage>
        <taxon>Bacteria</taxon>
        <taxon>Bacillati</taxon>
        <taxon>Bacillota</taxon>
        <taxon>Bacilli</taxon>
        <taxon>Bacillales</taxon>
        <taxon>Paenibacillaceae</taxon>
        <taxon>Paenibacillus</taxon>
    </lineage>
</organism>
<reference evidence="3 4" key="1">
    <citation type="submission" date="2021-06" db="EMBL/GenBank/DDBJ databases">
        <authorList>
            <person name="Criscuolo A."/>
        </authorList>
    </citation>
    <scope>NUCLEOTIDE SEQUENCE [LARGE SCALE GENOMIC DNA]</scope>
    <source>
        <strain evidence="4">CIP 111802</strain>
    </source>
</reference>
<dbReference type="PROSITE" id="PS51272">
    <property type="entry name" value="SLH"/>
    <property type="match status" value="2"/>
</dbReference>
<comment type="caution">
    <text evidence="3">The sequence shown here is derived from an EMBL/GenBank/DDBJ whole genome shotgun (WGS) entry which is preliminary data.</text>
</comment>
<evidence type="ECO:0000313" key="3">
    <source>
        <dbReference type="EMBL" id="CAG7655500.1"/>
    </source>
</evidence>
<evidence type="ECO:0000256" key="1">
    <source>
        <dbReference type="SAM" id="SignalP"/>
    </source>
</evidence>
<keyword evidence="4" id="KW-1185">Reference proteome</keyword>
<name>A0ABM8VRM2_9BACL</name>
<keyword evidence="1" id="KW-0732">Signal</keyword>
<dbReference type="InterPro" id="IPR001119">
    <property type="entry name" value="SLH_dom"/>
</dbReference>
<dbReference type="RefSeq" id="WP_230415572.1">
    <property type="nucleotide sequence ID" value="NZ_CAJVCE010000026.1"/>
</dbReference>
<dbReference type="Proteomes" id="UP000730618">
    <property type="component" value="Unassembled WGS sequence"/>
</dbReference>
<gene>
    <name evidence="3" type="ORF">PAECIP111802_06125</name>
</gene>
<feature type="domain" description="SLH" evidence="2">
    <location>
        <begin position="42"/>
        <end position="106"/>
    </location>
</feature>
<sequence>MKKSLSAILSLAMAFSMFSSVALAAEGDNTTTEAGNADATKTSANFSDLKDLDAATKAKFDAMISAGIFDGVKEGTFGLKEKMNRAQFAKVAALIFGLKVDSSLKTSSFTDVKADDPANGYALPYIEAVKAAGITDGYAPGQFNPAGEVTKEQLATFLIRGLKKDKDAQATPGVADKTVSDWAKGYVALAIQLKLLSSGTDGTFGGASAATRDLLVTSAYEAQIQFKNLNKPVKASVSEAKATGVQTVQVKLDRDVDTKKATLTLKKGSSDIATTVKWDSNNSTATLTLTDSKITAGEYSVTLGGLDAKDLDKTVAKFTAENEVLKSIDFLSANDTIAYSDSVVLKLAAKNQYGEKASFSAGGYSVYGVDNARITKADDNTLLLKLNTKQGNYQQGVTIIPITIVNNDQYLTVSKSFKLGTAPILSKLELGEAQYSNTEAKAITSKGESASYELNLFDQYGGMFGYDSSLTEINSNANEWKDIVNVIWNDYVGDSTGKTVIEPTFEDNGNNIPRMKLTLTQNIDKSADYNFTVTTQAATATGKVKVQSAKVATKIEIGDFSDVVAVGDKDVYIPVIAYDAQGNQLSIEDLTSDTNRDRIQITSSFAEPKIMNSGANKGSIHLKNLDGVSKNSAISVTVMIATPNAQSTATRTFTVSDARYPDKIKEVVAPAKQYIQGSSSSFKYVILDQYGKEMKYQSTGVTQDVYMTLEGSSNFKLTKDDDSQEGTALNVSQFNANDEWDPNSYKTFNEGFRIVAGSAANVDDKATLRIEIRKGTQVLTKTEKSLSIVPNNADLNYSVAPLDTMFNTRDSGLSNNVPSGNVSTGGRGAGTALSSAIYNVVYSPLSKEVVLNVTNSSGDKVAIPRNAVSSVSSSDTVSVQTAKDATTGKFYALGYKTGSATVTVNYVNRKGEYKTATVPVTVKNERMKVVSLTAGKSKVLVNAGNTYNISDAYTGTVSKGLMDLKVTDQYGQVFEGTEVVDYNFVYGLAFTANNVSTGSMANPTADDNSVSIDDRGKVRIGANVKAFDLTASAPSGLSVTTQVVTSKE</sequence>
<feature type="signal peptide" evidence="1">
    <location>
        <begin position="1"/>
        <end position="24"/>
    </location>
</feature>
<feature type="domain" description="SLH" evidence="2">
    <location>
        <begin position="109"/>
        <end position="172"/>
    </location>
</feature>
<dbReference type="Pfam" id="PF00395">
    <property type="entry name" value="SLH"/>
    <property type="match status" value="2"/>
</dbReference>
<protein>
    <recommendedName>
        <fullName evidence="2">SLH domain-containing protein</fullName>
    </recommendedName>
</protein>
<evidence type="ECO:0000313" key="4">
    <source>
        <dbReference type="Proteomes" id="UP000730618"/>
    </source>
</evidence>
<dbReference type="EMBL" id="CAJVCE010000026">
    <property type="protein sequence ID" value="CAG7655500.1"/>
    <property type="molecule type" value="Genomic_DNA"/>
</dbReference>
<feature type="chain" id="PRO_5047042099" description="SLH domain-containing protein" evidence="1">
    <location>
        <begin position="25"/>
        <end position="1048"/>
    </location>
</feature>